<evidence type="ECO:0000256" key="4">
    <source>
        <dbReference type="ARBA" id="ARBA00023163"/>
    </source>
</evidence>
<evidence type="ECO:0000313" key="8">
    <source>
        <dbReference type="RefSeq" id="XP_065653202.1"/>
    </source>
</evidence>
<dbReference type="PANTHER" id="PTHR13381:SF0">
    <property type="entry name" value="MEDIATOR OF RNA POLYMERASE II TRANSCRIPTION SUBUNIT 21"/>
    <property type="match status" value="1"/>
</dbReference>
<evidence type="ECO:0000256" key="2">
    <source>
        <dbReference type="ARBA" id="ARBA00023015"/>
    </source>
</evidence>
<evidence type="ECO:0000256" key="5">
    <source>
        <dbReference type="ARBA" id="ARBA00023242"/>
    </source>
</evidence>
<comment type="similarity">
    <text evidence="6">Belongs to the Mediator complex subunit 21 family.</text>
</comment>
<sequence>MCRVLCFTNCLLFRPKFGKYLNFSLFLLGQFLKLTKMADRLTQLQDALNQLAEHFCNSIGVIQQTAAVCTLQKNANPKTEFDITQEGHAQLFATLISRTVKDIDYIIETLPSGKSNELQTKSLIQLEYENEVARKQLSQLVADGEELLSQIKNAISSVSNTVLSSKCTITKL</sequence>
<protein>
    <recommendedName>
        <fullName evidence="6">Mediator of RNA polymerase II transcription subunit 21</fullName>
    </recommendedName>
</protein>
<gene>
    <name evidence="8" type="primary">LOC136071801</name>
</gene>
<comment type="subcellular location">
    <subcellularLocation>
        <location evidence="1 6">Nucleus</location>
    </subcellularLocation>
</comment>
<dbReference type="PANTHER" id="PTHR13381">
    <property type="entry name" value="RNA POLYMERASE II HOLOENZYME COMPONENT SRB7"/>
    <property type="match status" value="1"/>
</dbReference>
<keyword evidence="7" id="KW-1185">Reference proteome</keyword>
<dbReference type="SUPFAM" id="SSF140718">
    <property type="entry name" value="Mediator hinge subcomplex-like"/>
    <property type="match status" value="1"/>
</dbReference>
<evidence type="ECO:0000256" key="6">
    <source>
        <dbReference type="RuleBase" id="RU366036"/>
    </source>
</evidence>
<keyword evidence="2 6" id="KW-0805">Transcription regulation</keyword>
<dbReference type="Pfam" id="PF11221">
    <property type="entry name" value="Med21"/>
    <property type="match status" value="1"/>
</dbReference>
<dbReference type="Proteomes" id="UP001652625">
    <property type="component" value="Chromosome 05"/>
</dbReference>
<keyword evidence="5 6" id="KW-0539">Nucleus</keyword>
<dbReference type="InterPro" id="IPR037212">
    <property type="entry name" value="Med7/Med21-like"/>
</dbReference>
<proteinExistence type="inferred from homology"/>
<dbReference type="InterPro" id="IPR021384">
    <property type="entry name" value="Mediator_Med21"/>
</dbReference>
<organism evidence="7 8">
    <name type="scientific">Hydra vulgaris</name>
    <name type="common">Hydra</name>
    <name type="synonym">Hydra attenuata</name>
    <dbReference type="NCBI Taxonomy" id="6087"/>
    <lineage>
        <taxon>Eukaryota</taxon>
        <taxon>Metazoa</taxon>
        <taxon>Cnidaria</taxon>
        <taxon>Hydrozoa</taxon>
        <taxon>Hydroidolina</taxon>
        <taxon>Anthoathecata</taxon>
        <taxon>Aplanulata</taxon>
        <taxon>Hydridae</taxon>
        <taxon>Hydra</taxon>
    </lineage>
</organism>
<reference evidence="8" key="1">
    <citation type="submission" date="2025-08" db="UniProtKB">
        <authorList>
            <consortium name="RefSeq"/>
        </authorList>
    </citation>
    <scope>IDENTIFICATION</scope>
</reference>
<evidence type="ECO:0000256" key="3">
    <source>
        <dbReference type="ARBA" id="ARBA00023159"/>
    </source>
</evidence>
<dbReference type="GeneID" id="136071801"/>
<comment type="function">
    <text evidence="6">Component of the Mediator complex, a coactivator involved in the regulated transcription of nearly all RNA polymerase II-dependent genes. Mediator functions as a bridge to convey information from gene-specific regulatory proteins to the basal RNA polymerase II transcription machinery. Mediator is recruited to promoters by direct interactions with regulatory proteins and serves as a scaffold for the assembly of a functional preinitiation complex with RNA polymerase II and the general transcription factors.</text>
</comment>
<dbReference type="RefSeq" id="XP_065653202.1">
    <property type="nucleotide sequence ID" value="XM_065797130.1"/>
</dbReference>
<keyword evidence="3 6" id="KW-0010">Activator</keyword>
<evidence type="ECO:0000256" key="1">
    <source>
        <dbReference type="ARBA" id="ARBA00004123"/>
    </source>
</evidence>
<accession>A0ABM4BVH2</accession>
<name>A0ABM4BVH2_HYDVU</name>
<keyword evidence="4 6" id="KW-0804">Transcription</keyword>
<comment type="subunit">
    <text evidence="6">Component of the Mediator complex.</text>
</comment>
<dbReference type="Gene3D" id="6.10.280.10">
    <property type="entry name" value="Mediator complex, subunit Med21"/>
    <property type="match status" value="1"/>
</dbReference>
<evidence type="ECO:0000313" key="7">
    <source>
        <dbReference type="Proteomes" id="UP001652625"/>
    </source>
</evidence>